<dbReference type="InterPro" id="IPR036641">
    <property type="entry name" value="HPT_dom_sf"/>
</dbReference>
<evidence type="ECO:0000259" key="2">
    <source>
        <dbReference type="Pfam" id="PF01627"/>
    </source>
</evidence>
<dbReference type="Pfam" id="PF01627">
    <property type="entry name" value="Hpt"/>
    <property type="match status" value="1"/>
</dbReference>
<keyword evidence="4" id="KW-1185">Reference proteome</keyword>
<dbReference type="RefSeq" id="WP_320424445.1">
    <property type="nucleotide sequence ID" value="NZ_JAXCLA010000006.1"/>
</dbReference>
<dbReference type="EMBL" id="JAXCLA010000006">
    <property type="protein sequence ID" value="MDY0746510.1"/>
    <property type="molecule type" value="Genomic_DNA"/>
</dbReference>
<accession>A0ABU5DJN7</accession>
<reference evidence="3 4" key="1">
    <citation type="submission" date="2023-11" db="EMBL/GenBank/DDBJ databases">
        <title>Paucibacter sp. nov., isolated from fresh soil in Korea.</title>
        <authorList>
            <person name="Le N.T.T."/>
        </authorList>
    </citation>
    <scope>NUCLEOTIDE SEQUENCE [LARGE SCALE GENOMIC DNA]</scope>
    <source>
        <strain evidence="3 4">R3-3</strain>
    </source>
</reference>
<dbReference type="InterPro" id="IPR008207">
    <property type="entry name" value="Sig_transdc_His_kin_Hpt_dom"/>
</dbReference>
<feature type="domain" description="HPt" evidence="2">
    <location>
        <begin position="40"/>
        <end position="103"/>
    </location>
</feature>
<gene>
    <name evidence="3" type="ORF">SNE35_18500</name>
</gene>
<organism evidence="3 4">
    <name type="scientific">Roseateles agri</name>
    <dbReference type="NCBI Taxonomy" id="3098619"/>
    <lineage>
        <taxon>Bacteria</taxon>
        <taxon>Pseudomonadati</taxon>
        <taxon>Pseudomonadota</taxon>
        <taxon>Betaproteobacteria</taxon>
        <taxon>Burkholderiales</taxon>
        <taxon>Sphaerotilaceae</taxon>
        <taxon>Roseateles</taxon>
    </lineage>
</organism>
<dbReference type="InterPro" id="IPR017972">
    <property type="entry name" value="Cyt_P450_CS"/>
</dbReference>
<name>A0ABU5DJN7_9BURK</name>
<sequence>MTTHDARFNGELGESEVKEPVSFSLGLHRCVGNAELYRRLLDRFLTTRLTVPDDIRSLWLGGDLTDSAMMAHSMISTAGTLGATALSEAARALQQALKQEPARVEECLSVFGREHALAIASIRKHVGG</sequence>
<proteinExistence type="predicted"/>
<dbReference type="SUPFAM" id="SSF47226">
    <property type="entry name" value="Histidine-containing phosphotransfer domain, HPT domain"/>
    <property type="match status" value="1"/>
</dbReference>
<dbReference type="Gene3D" id="1.20.120.160">
    <property type="entry name" value="HPT domain"/>
    <property type="match status" value="1"/>
</dbReference>
<protein>
    <submittedName>
        <fullName evidence="3">Hpt domain-containing protein</fullName>
    </submittedName>
</protein>
<evidence type="ECO:0000256" key="1">
    <source>
        <dbReference type="ARBA" id="ARBA00023012"/>
    </source>
</evidence>
<dbReference type="PROSITE" id="PS00086">
    <property type="entry name" value="CYTOCHROME_P450"/>
    <property type="match status" value="1"/>
</dbReference>
<evidence type="ECO:0000313" key="4">
    <source>
        <dbReference type="Proteomes" id="UP001285263"/>
    </source>
</evidence>
<comment type="caution">
    <text evidence="3">The sequence shown here is derived from an EMBL/GenBank/DDBJ whole genome shotgun (WGS) entry which is preliminary data.</text>
</comment>
<evidence type="ECO:0000313" key="3">
    <source>
        <dbReference type="EMBL" id="MDY0746510.1"/>
    </source>
</evidence>
<dbReference type="Proteomes" id="UP001285263">
    <property type="component" value="Unassembled WGS sequence"/>
</dbReference>
<keyword evidence="1" id="KW-0902">Two-component regulatory system</keyword>